<accession>A0A517R5G4</accession>
<organism evidence="2 3">
    <name type="scientific">Stratiformator vulcanicus</name>
    <dbReference type="NCBI Taxonomy" id="2527980"/>
    <lineage>
        <taxon>Bacteria</taxon>
        <taxon>Pseudomonadati</taxon>
        <taxon>Planctomycetota</taxon>
        <taxon>Planctomycetia</taxon>
        <taxon>Planctomycetales</taxon>
        <taxon>Planctomycetaceae</taxon>
        <taxon>Stratiformator</taxon>
    </lineage>
</organism>
<evidence type="ECO:0000313" key="2">
    <source>
        <dbReference type="EMBL" id="QDT39089.1"/>
    </source>
</evidence>
<gene>
    <name evidence="2" type="ORF">Pan189_34910</name>
</gene>
<feature type="transmembrane region" description="Helical" evidence="1">
    <location>
        <begin position="133"/>
        <end position="155"/>
    </location>
</feature>
<evidence type="ECO:0000313" key="3">
    <source>
        <dbReference type="Proteomes" id="UP000317318"/>
    </source>
</evidence>
<dbReference type="AlphaFoldDB" id="A0A517R5G4"/>
<sequence length="349" mass="37942">MPFWYFSTEFEASHLGQALVEVECEKCGCEYYFELARQGVGHVSSPYGIGTSKAEAVAEEKAESNLNDRISSEAELVPCPSCHWINEDLVRGYRLTKLRGWSTAAFSIAIIGIAGSLVATWCIMNGPPPDRSAAPMVAICGPVISIAVAVGIFLLRNGIRSAIRPNKNFPAPPKVPAGTPPALKFDDDTESFVPIAADDIRDSETGGWQTIQIGRVEWPQKCCCCLKSEEDDNTELELANPTTPELGILACKECRRRQARQSNIIGLAMTAFGSIVVYSIFSLLLPREIAFWVLFVTGVWIVALICFYVSNRLTALAPTRCVDASRGVHQVKIKNPDLILTVASGAVAS</sequence>
<reference evidence="2 3" key="1">
    <citation type="submission" date="2019-02" db="EMBL/GenBank/DDBJ databases">
        <title>Deep-cultivation of Planctomycetes and their phenomic and genomic characterization uncovers novel biology.</title>
        <authorList>
            <person name="Wiegand S."/>
            <person name="Jogler M."/>
            <person name="Boedeker C."/>
            <person name="Pinto D."/>
            <person name="Vollmers J."/>
            <person name="Rivas-Marin E."/>
            <person name="Kohn T."/>
            <person name="Peeters S.H."/>
            <person name="Heuer A."/>
            <person name="Rast P."/>
            <person name="Oberbeckmann S."/>
            <person name="Bunk B."/>
            <person name="Jeske O."/>
            <person name="Meyerdierks A."/>
            <person name="Storesund J.E."/>
            <person name="Kallscheuer N."/>
            <person name="Luecker S."/>
            <person name="Lage O.M."/>
            <person name="Pohl T."/>
            <person name="Merkel B.J."/>
            <person name="Hornburger P."/>
            <person name="Mueller R.-W."/>
            <person name="Bruemmer F."/>
            <person name="Labrenz M."/>
            <person name="Spormann A.M."/>
            <person name="Op den Camp H."/>
            <person name="Overmann J."/>
            <person name="Amann R."/>
            <person name="Jetten M.S.M."/>
            <person name="Mascher T."/>
            <person name="Medema M.H."/>
            <person name="Devos D.P."/>
            <person name="Kaster A.-K."/>
            <person name="Ovreas L."/>
            <person name="Rohde M."/>
            <person name="Galperin M.Y."/>
            <person name="Jogler C."/>
        </authorList>
    </citation>
    <scope>NUCLEOTIDE SEQUENCE [LARGE SCALE GENOMIC DNA]</scope>
    <source>
        <strain evidence="2 3">Pan189</strain>
    </source>
</reference>
<keyword evidence="1" id="KW-0472">Membrane</keyword>
<keyword evidence="1" id="KW-1133">Transmembrane helix</keyword>
<feature type="transmembrane region" description="Helical" evidence="1">
    <location>
        <begin position="101"/>
        <end position="121"/>
    </location>
</feature>
<name>A0A517R5G4_9PLAN</name>
<feature type="transmembrane region" description="Helical" evidence="1">
    <location>
        <begin position="264"/>
        <end position="283"/>
    </location>
</feature>
<dbReference type="EMBL" id="CP036268">
    <property type="protein sequence ID" value="QDT39089.1"/>
    <property type="molecule type" value="Genomic_DNA"/>
</dbReference>
<dbReference type="KEGG" id="svp:Pan189_34910"/>
<keyword evidence="1" id="KW-0812">Transmembrane</keyword>
<feature type="transmembrane region" description="Helical" evidence="1">
    <location>
        <begin position="289"/>
        <end position="310"/>
    </location>
</feature>
<dbReference type="Proteomes" id="UP000317318">
    <property type="component" value="Chromosome"/>
</dbReference>
<proteinExistence type="predicted"/>
<keyword evidence="3" id="KW-1185">Reference proteome</keyword>
<dbReference type="RefSeq" id="WP_145365264.1">
    <property type="nucleotide sequence ID" value="NZ_CP036268.1"/>
</dbReference>
<protein>
    <submittedName>
        <fullName evidence="2">Uncharacterized protein</fullName>
    </submittedName>
</protein>
<evidence type="ECO:0000256" key="1">
    <source>
        <dbReference type="SAM" id="Phobius"/>
    </source>
</evidence>